<dbReference type="RefSeq" id="WP_068348327.1">
    <property type="nucleotide sequence ID" value="NZ_LQBQ01000035.1"/>
</dbReference>
<proteinExistence type="predicted"/>
<dbReference type="STRING" id="1685379.AVO45_11780"/>
<feature type="signal peptide" evidence="1">
    <location>
        <begin position="1"/>
        <end position="21"/>
    </location>
</feature>
<evidence type="ECO:0000313" key="4">
    <source>
        <dbReference type="Proteomes" id="UP000053791"/>
    </source>
</evidence>
<feature type="domain" description="Phytase-like" evidence="2">
    <location>
        <begin position="41"/>
        <end position="279"/>
    </location>
</feature>
<evidence type="ECO:0000313" key="3">
    <source>
        <dbReference type="EMBL" id="KUJ76465.1"/>
    </source>
</evidence>
<protein>
    <recommendedName>
        <fullName evidence="2">Phytase-like domain-containing protein</fullName>
    </recommendedName>
</protein>
<keyword evidence="1" id="KW-0732">Signal</keyword>
<reference evidence="3 4" key="1">
    <citation type="submission" date="2015-12" db="EMBL/GenBank/DDBJ databases">
        <authorList>
            <person name="Shamseldin A."/>
            <person name="Moawad H."/>
            <person name="Abd El-Rahim W.M."/>
            <person name="Sadowsky M.J."/>
        </authorList>
    </citation>
    <scope>NUCLEOTIDE SEQUENCE [LARGE SCALE GENOMIC DNA]</scope>
    <source>
        <strain evidence="3 4">ZGT118</strain>
    </source>
</reference>
<dbReference type="InterPro" id="IPR015943">
    <property type="entry name" value="WD40/YVTN_repeat-like_dom_sf"/>
</dbReference>
<organism evidence="3 4">
    <name type="scientific">Ruegeria marisrubri</name>
    <dbReference type="NCBI Taxonomy" id="1685379"/>
    <lineage>
        <taxon>Bacteria</taxon>
        <taxon>Pseudomonadati</taxon>
        <taxon>Pseudomonadota</taxon>
        <taxon>Alphaproteobacteria</taxon>
        <taxon>Rhodobacterales</taxon>
        <taxon>Roseobacteraceae</taxon>
        <taxon>Ruegeria</taxon>
    </lineage>
</organism>
<dbReference type="AlphaFoldDB" id="A0A0X3TL29"/>
<feature type="chain" id="PRO_5007054175" description="Phytase-like domain-containing protein" evidence="1">
    <location>
        <begin position="22"/>
        <end position="294"/>
    </location>
</feature>
<dbReference type="Gene3D" id="2.130.10.10">
    <property type="entry name" value="YVTN repeat-like/Quinoprotein amine dehydrogenase"/>
    <property type="match status" value="1"/>
</dbReference>
<evidence type="ECO:0000259" key="2">
    <source>
        <dbReference type="Pfam" id="PF13449"/>
    </source>
</evidence>
<gene>
    <name evidence="3" type="ORF">AVO45_11780</name>
</gene>
<dbReference type="SUPFAM" id="SSF101898">
    <property type="entry name" value="NHL repeat"/>
    <property type="match status" value="1"/>
</dbReference>
<dbReference type="OrthoDB" id="9798693at2"/>
<keyword evidence="4" id="KW-1185">Reference proteome</keyword>
<sequence>MRLRSAIQLITALLIAGSAQALDVKKAQWIGSYTLRHDAAWFGGLSALELSQGGQRATVLSDRATIATARIHREGDSITAVEIERNWPVRSSKDRPLLGPAGDSEGLAIADDGTIHISFEGVHRVARYTELGGRAHVLPRPAAFRDLAANGSFEALAIDGQGRLYTMPETNRTRDNRIPVYRWNGRDWSTPFTLPPRGGFLPVAADFGPDGRLYVLERKLSLIGFRARLRRWEIADGLPRAEETLFETNGGTHDNLEGLSVWRDEHGRLRATMISDDNFLPLQRTELVEYILPG</sequence>
<evidence type="ECO:0000256" key="1">
    <source>
        <dbReference type="SAM" id="SignalP"/>
    </source>
</evidence>
<accession>A0A0X3TL29</accession>
<dbReference type="Pfam" id="PF13449">
    <property type="entry name" value="Phytase-like"/>
    <property type="match status" value="1"/>
</dbReference>
<dbReference type="InterPro" id="IPR014567">
    <property type="entry name" value="UCP031900"/>
</dbReference>
<dbReference type="InterPro" id="IPR027372">
    <property type="entry name" value="Phytase-like_dom"/>
</dbReference>
<comment type="caution">
    <text evidence="3">The sequence shown here is derived from an EMBL/GenBank/DDBJ whole genome shotgun (WGS) entry which is preliminary data.</text>
</comment>
<dbReference type="PIRSF" id="PIRSF031900">
    <property type="entry name" value="UCP031900"/>
    <property type="match status" value="1"/>
</dbReference>
<dbReference type="EMBL" id="LQBQ01000035">
    <property type="protein sequence ID" value="KUJ76465.1"/>
    <property type="molecule type" value="Genomic_DNA"/>
</dbReference>
<name>A0A0X3TL29_9RHOB</name>
<dbReference type="Proteomes" id="UP000053791">
    <property type="component" value="Unassembled WGS sequence"/>
</dbReference>